<dbReference type="Proteomes" id="UP000054388">
    <property type="component" value="Unassembled WGS sequence"/>
</dbReference>
<accession>A0A117KBV9</accession>
<dbReference type="EMBL" id="LMAI01000004">
    <property type="protein sequence ID" value="KUJ56416.1"/>
    <property type="molecule type" value="Genomic_DNA"/>
</dbReference>
<evidence type="ECO:0000313" key="2">
    <source>
        <dbReference type="Proteomes" id="UP000054388"/>
    </source>
</evidence>
<name>A0A117KBV9_9FLAO</name>
<evidence type="ECO:0000313" key="1">
    <source>
        <dbReference type="EMBL" id="KUJ56416.1"/>
    </source>
</evidence>
<sequence>MVNIYIKEPWAIDAKKALNFFVSRMGDEKWLKRRDKVVSYFREVEAIQYGFKKAESKDGKLVMPIAFYDDWIAWYMYLVESIFERPLSGDALQSARIFPFFSMIGKNLSTLLEIDGIEKKIEELLNEKKNHPDTIFFELAVANLYCKNEWKVSFIPESTYYKSPDLQIRKDGQQYWVECKRMQKVPDYSESERSEWQNRSLRLTAILQEYKLSYSIDIIFKVPVSETGENILVDCFNEYLKIHSGDKRAQIQTSEIEISFRPLNLASINRELKERDIRNNSPELIEVCIGKYESGGNYVTVFNHDELYKLGKDKNFDILNLYIDKVVSISILKWTSVSEHSINMKAKDVKRLLVKAVDQIPLDGPGIIHIGYENLDGPYVERKRFLKSEEIIQGFDYKEKDIRAIHCNSIQLLASSNNFDWAETTCFYKQSHYPVLKNDLLLADSVSGFNRPHWEDDIENLEGNQYN</sequence>
<gene>
    <name evidence="1" type="ORF">AR686_07595</name>
</gene>
<reference evidence="1 2" key="1">
    <citation type="submission" date="2015-10" db="EMBL/GenBank/DDBJ databases">
        <title>Genome sequence of Chryseobacterium greenlandense.</title>
        <authorList>
            <person name="Newman J."/>
            <person name="Fischer K."/>
            <person name="Miller J."/>
        </authorList>
    </citation>
    <scope>NUCLEOTIDE SEQUENCE [LARGE SCALE GENOMIC DNA]</scope>
    <source>
        <strain evidence="1 2">UMB34</strain>
    </source>
</reference>
<organism evidence="1 2">
    <name type="scientific">Chryseobacterium aquaticum subsp. greenlandense</name>
    <dbReference type="NCBI Taxonomy" id="345663"/>
    <lineage>
        <taxon>Bacteria</taxon>
        <taxon>Pseudomonadati</taxon>
        <taxon>Bacteroidota</taxon>
        <taxon>Flavobacteriia</taxon>
        <taxon>Flavobacteriales</taxon>
        <taxon>Weeksellaceae</taxon>
        <taxon>Chryseobacterium group</taxon>
        <taxon>Chryseobacterium</taxon>
    </lineage>
</organism>
<dbReference type="RefSeq" id="WP_059136381.1">
    <property type="nucleotide sequence ID" value="NZ_LMAI01000004.1"/>
</dbReference>
<proteinExistence type="predicted"/>
<comment type="caution">
    <text evidence="1">The sequence shown here is derived from an EMBL/GenBank/DDBJ whole genome shotgun (WGS) entry which is preliminary data.</text>
</comment>
<protein>
    <submittedName>
        <fullName evidence="1">Uncharacterized protein</fullName>
    </submittedName>
</protein>
<dbReference type="AlphaFoldDB" id="A0A117KBV9"/>